<evidence type="ECO:0000256" key="3">
    <source>
        <dbReference type="SAM" id="MobiDB-lite"/>
    </source>
</evidence>
<feature type="coiled-coil region" evidence="2">
    <location>
        <begin position="4"/>
        <end position="31"/>
    </location>
</feature>
<proteinExistence type="predicted"/>
<evidence type="ECO:0000313" key="6">
    <source>
        <dbReference type="Proteomes" id="UP000217211"/>
    </source>
</evidence>
<organism evidence="5 6">
    <name type="scientific">Sinorhizobium sojae CCBAU 05684</name>
    <dbReference type="NCBI Taxonomy" id="716928"/>
    <lineage>
        <taxon>Bacteria</taxon>
        <taxon>Pseudomonadati</taxon>
        <taxon>Pseudomonadota</taxon>
        <taxon>Alphaproteobacteria</taxon>
        <taxon>Hyphomicrobiales</taxon>
        <taxon>Rhizobiaceae</taxon>
        <taxon>Sinorhizobium/Ensifer group</taxon>
        <taxon>Sinorhizobium</taxon>
    </lineage>
</organism>
<dbReference type="eggNOG" id="COG5362">
    <property type="taxonomic scope" value="Bacteria"/>
</dbReference>
<dbReference type="InterPro" id="IPR035421">
    <property type="entry name" value="Terminase_6C"/>
</dbReference>
<gene>
    <name evidence="5" type="ORF">SJ05684_c10520</name>
</gene>
<protein>
    <submittedName>
        <fullName evidence="5">Phage terminase, large subunit</fullName>
    </submittedName>
</protein>
<feature type="region of interest" description="Disordered" evidence="3">
    <location>
        <begin position="150"/>
        <end position="169"/>
    </location>
</feature>
<dbReference type="Pfam" id="PF17289">
    <property type="entry name" value="Terminase_6C"/>
    <property type="match status" value="1"/>
</dbReference>
<dbReference type="AlphaFoldDB" id="A0A249PB51"/>
<sequence length="494" mass="55020">MMRAIRAEKARRAAESERERIAKDAERIRARCQSLAGFVREAWHVLEPTQKLVWNWHLDALCAHLEAITDGRINRLLANVPPGSSKSVIVSVMWQAWEWGPKGLASLRYLTTAFNDGPVKRDTRKCRDLILSEWYRSLWPEVKLNRTGETSFANTSTGTREGVPFGSLTSQRGDRLIIDDPHSTETAESPAERTATTRKFREGAQNRLNDQEASAIVVIMQRLHEEDVSGVIKKLGMDYVHLMLPMEFEPERKCVTCIGFEDPRTYDGELLDPVRFPPDVVANLKRDMGSYAFAGQYQQRPVPREGGMFKREWFAGKIISQAPAGTRWVRHWDLAATKKVTAARTAGVKLGRAPDGSFIVGHVVKTQDEGNKVRMLIKATAEVDGKSVDISLPQDPGQAGKVQAKDMVAMLAGWKVTAEPETGDKITRAEPFSSQCEAGNVYLVAGEWNEDYLDELCMFPGGSFKDQVDGSSGAFGKLINAPRSGHEVEITGLY</sequence>
<dbReference type="STRING" id="716928.GCA_000261485_04817"/>
<keyword evidence="1" id="KW-1188">Viral release from host cell</keyword>
<dbReference type="Proteomes" id="UP000217211">
    <property type="component" value="Chromosome"/>
</dbReference>
<evidence type="ECO:0000256" key="1">
    <source>
        <dbReference type="ARBA" id="ARBA00022612"/>
    </source>
</evidence>
<dbReference type="EMBL" id="CP023067">
    <property type="protein sequence ID" value="ASY62509.1"/>
    <property type="molecule type" value="Genomic_DNA"/>
</dbReference>
<feature type="domain" description="Terminase large subunit gp17-like C-terminal" evidence="4">
    <location>
        <begin position="332"/>
        <end position="469"/>
    </location>
</feature>
<reference evidence="5 6" key="1">
    <citation type="submission" date="2017-08" db="EMBL/GenBank/DDBJ databases">
        <title>Multipartite genome sequences of Sinorhizobium species nodulating soybeans.</title>
        <authorList>
            <person name="Tian C.F."/>
        </authorList>
    </citation>
    <scope>NUCLEOTIDE SEQUENCE [LARGE SCALE GENOMIC DNA]</scope>
    <source>
        <strain evidence="5 6">CCBAU 05684</strain>
    </source>
</reference>
<accession>A0A249PB51</accession>
<keyword evidence="2" id="KW-0175">Coiled coil</keyword>
<dbReference type="NCBIfam" id="TIGR01630">
    <property type="entry name" value="psiM2_ORF9"/>
    <property type="match status" value="1"/>
</dbReference>
<feature type="region of interest" description="Disordered" evidence="3">
    <location>
        <begin position="174"/>
        <end position="198"/>
    </location>
</feature>
<keyword evidence="6" id="KW-1185">Reference proteome</keyword>
<evidence type="ECO:0000259" key="4">
    <source>
        <dbReference type="Pfam" id="PF17289"/>
    </source>
</evidence>
<evidence type="ECO:0000256" key="2">
    <source>
        <dbReference type="SAM" id="Coils"/>
    </source>
</evidence>
<dbReference type="eggNOG" id="COG5410">
    <property type="taxonomic scope" value="Bacteria"/>
</dbReference>
<evidence type="ECO:0000313" key="5">
    <source>
        <dbReference type="EMBL" id="ASY62509.1"/>
    </source>
</evidence>
<name>A0A249PB51_9HYPH</name>
<dbReference type="InterPro" id="IPR006517">
    <property type="entry name" value="Phage_terminase_lsu-like_C"/>
</dbReference>
<feature type="compositionally biased region" description="Polar residues" evidence="3">
    <location>
        <begin position="150"/>
        <end position="159"/>
    </location>
</feature>
<feature type="compositionally biased region" description="Basic and acidic residues" evidence="3">
    <location>
        <begin position="174"/>
        <end position="185"/>
    </location>
</feature>
<dbReference type="KEGG" id="esj:SJ05684_c10520"/>
<dbReference type="OrthoDB" id="9771580at2"/>